<dbReference type="SUPFAM" id="SSF55729">
    <property type="entry name" value="Acyl-CoA N-acyltransferases (Nat)"/>
    <property type="match status" value="1"/>
</dbReference>
<organism evidence="2 3">
    <name type="scientific">Heyndrickxia oleronia</name>
    <dbReference type="NCBI Taxonomy" id="38875"/>
    <lineage>
        <taxon>Bacteria</taxon>
        <taxon>Bacillati</taxon>
        <taxon>Bacillota</taxon>
        <taxon>Bacilli</taxon>
        <taxon>Bacillales</taxon>
        <taxon>Bacillaceae</taxon>
        <taxon>Heyndrickxia</taxon>
    </lineage>
</organism>
<dbReference type="PROSITE" id="PS51186">
    <property type="entry name" value="GNAT"/>
    <property type="match status" value="1"/>
</dbReference>
<reference evidence="2" key="1">
    <citation type="submission" date="2023-03" db="EMBL/GenBank/DDBJ databases">
        <title>Bacterial isolates from washroom surfaces on a university campus.</title>
        <authorList>
            <person name="Holman D.B."/>
            <person name="Gzyl K.E."/>
            <person name="Taheri A.E."/>
        </authorList>
    </citation>
    <scope>NUCLEOTIDE SEQUENCE</scope>
    <source>
        <strain evidence="2">RD03</strain>
    </source>
</reference>
<dbReference type="AlphaFoldDB" id="A0AAW6T0E1"/>
<dbReference type="Proteomes" id="UP001159179">
    <property type="component" value="Unassembled WGS sequence"/>
</dbReference>
<dbReference type="Gene3D" id="3.40.630.30">
    <property type="match status" value="1"/>
</dbReference>
<dbReference type="GO" id="GO:0016747">
    <property type="term" value="F:acyltransferase activity, transferring groups other than amino-acyl groups"/>
    <property type="evidence" value="ECO:0007669"/>
    <property type="project" value="InterPro"/>
</dbReference>
<evidence type="ECO:0000313" key="2">
    <source>
        <dbReference type="EMBL" id="MDH5163007.1"/>
    </source>
</evidence>
<dbReference type="InterPro" id="IPR000182">
    <property type="entry name" value="GNAT_dom"/>
</dbReference>
<dbReference type="InterPro" id="IPR016181">
    <property type="entry name" value="Acyl_CoA_acyltransferase"/>
</dbReference>
<proteinExistence type="predicted"/>
<gene>
    <name evidence="2" type="ORF">P5X88_18915</name>
</gene>
<dbReference type="EMBL" id="JAROYP010000012">
    <property type="protein sequence ID" value="MDH5163007.1"/>
    <property type="molecule type" value="Genomic_DNA"/>
</dbReference>
<dbReference type="CDD" id="cd04301">
    <property type="entry name" value="NAT_SF"/>
    <property type="match status" value="1"/>
</dbReference>
<name>A0AAW6T0E1_9BACI</name>
<accession>A0AAW6T0E1</accession>
<comment type="caution">
    <text evidence="2">The sequence shown here is derived from an EMBL/GenBank/DDBJ whole genome shotgun (WGS) entry which is preliminary data.</text>
</comment>
<evidence type="ECO:0000259" key="1">
    <source>
        <dbReference type="PROSITE" id="PS51186"/>
    </source>
</evidence>
<feature type="domain" description="N-acetyltransferase" evidence="1">
    <location>
        <begin position="2"/>
        <end position="171"/>
    </location>
</feature>
<dbReference type="RefSeq" id="WP_280617746.1">
    <property type="nucleotide sequence ID" value="NZ_JAROYP010000012.1"/>
</dbReference>
<protein>
    <submittedName>
        <fullName evidence="2">GNAT family N-acetyltransferase</fullName>
    </submittedName>
</protein>
<dbReference type="Pfam" id="PF00583">
    <property type="entry name" value="Acetyltransf_1"/>
    <property type="match status" value="1"/>
</dbReference>
<sequence length="174" mass="20206">MLEIRKGTVVDLSIIRQLGIDTYYAHFKDNWENKKDINKFLEKDFSKESLEKSLQMHNIAWLIAYIENEAIGFAKVNFDRKLPNNQTRGAELQKIYFLPSATGKGYGEILLNEVIKLSIQNKQGLIWLEVLKTNHQAKAFYEKKGFDVKTETILKDVNGDMSLWVMTKDLQMTD</sequence>
<evidence type="ECO:0000313" key="3">
    <source>
        <dbReference type="Proteomes" id="UP001159179"/>
    </source>
</evidence>